<reference evidence="9" key="1">
    <citation type="submission" date="2025-08" db="UniProtKB">
        <authorList>
            <consortium name="Ensembl"/>
        </authorList>
    </citation>
    <scope>IDENTIFICATION</scope>
</reference>
<dbReference type="Gene3D" id="2.60.120.260">
    <property type="entry name" value="Galactose-binding domain-like"/>
    <property type="match status" value="1"/>
</dbReference>
<evidence type="ECO:0000256" key="2">
    <source>
        <dbReference type="ARBA" id="ARBA00010147"/>
    </source>
</evidence>
<keyword evidence="4" id="KW-0479">Metal-binding</keyword>
<dbReference type="SMART" id="SM00607">
    <property type="entry name" value="FTP"/>
    <property type="match status" value="1"/>
</dbReference>
<dbReference type="GO" id="GO:0046872">
    <property type="term" value="F:metal ion binding"/>
    <property type="evidence" value="ECO:0007669"/>
    <property type="project" value="UniProtKB-KW"/>
</dbReference>
<dbReference type="GO" id="GO:0042806">
    <property type="term" value="F:fucose binding"/>
    <property type="evidence" value="ECO:0007669"/>
    <property type="project" value="UniProtKB-ARBA"/>
</dbReference>
<dbReference type="InterPro" id="IPR008979">
    <property type="entry name" value="Galactose-bd-like_sf"/>
</dbReference>
<organism evidence="9 10">
    <name type="scientific">Dicentrarchus labrax</name>
    <name type="common">European seabass</name>
    <name type="synonym">Morone labrax</name>
    <dbReference type="NCBI Taxonomy" id="13489"/>
    <lineage>
        <taxon>Eukaryota</taxon>
        <taxon>Metazoa</taxon>
        <taxon>Chordata</taxon>
        <taxon>Craniata</taxon>
        <taxon>Vertebrata</taxon>
        <taxon>Euteleostomi</taxon>
        <taxon>Actinopterygii</taxon>
        <taxon>Neopterygii</taxon>
        <taxon>Teleostei</taxon>
        <taxon>Neoteleostei</taxon>
        <taxon>Acanthomorphata</taxon>
        <taxon>Eupercaria</taxon>
        <taxon>Moronidae</taxon>
        <taxon>Dicentrarchus</taxon>
    </lineage>
</organism>
<comment type="similarity">
    <text evidence="2">Belongs to the fucolectin family.</text>
</comment>
<evidence type="ECO:0000256" key="6">
    <source>
        <dbReference type="ARBA" id="ARBA00022837"/>
    </source>
</evidence>
<comment type="function">
    <text evidence="1">Acts as a defensive agent. Recognizes blood group fucosylated oligosaccharides including A, B, H and Lewis B-type antigens. Does not recognize Lewis A antigen and has low affinity for monovalent haptens.</text>
</comment>
<evidence type="ECO:0000256" key="3">
    <source>
        <dbReference type="ARBA" id="ARBA00011233"/>
    </source>
</evidence>
<accession>A0A8P4KEC5</accession>
<protein>
    <recommendedName>
        <fullName evidence="8">Fucolectin tachylectin-4 pentraxin-1 domain-containing protein</fullName>
    </recommendedName>
</protein>
<evidence type="ECO:0000259" key="8">
    <source>
        <dbReference type="SMART" id="SM00607"/>
    </source>
</evidence>
<evidence type="ECO:0000313" key="10">
    <source>
        <dbReference type="Proteomes" id="UP000694389"/>
    </source>
</evidence>
<dbReference type="GO" id="GO:0010185">
    <property type="term" value="P:regulation of cellular defense response"/>
    <property type="evidence" value="ECO:0007669"/>
    <property type="project" value="UniProtKB-ARBA"/>
</dbReference>
<sequence>MFSMFCKHILNYKFYILCGCVNPPANVALSGVAVQSSVWDSSFHPYQPIDGISDPVMTRGSCTATKREQSPWWRLDMRGPYNISLIEVVRRTDCCITESDGAEICIGNSLENNGNNNPRCGVIHITSAVTMVFNCSQMTGRYVNIFLPGAGKTLQLFTAFVHFSADCRTYLKCHS</sequence>
<dbReference type="SUPFAM" id="SSF49785">
    <property type="entry name" value="Galactose-binding domain-like"/>
    <property type="match status" value="1"/>
</dbReference>
<dbReference type="Ensembl" id="ENSDLAT00005085810.1">
    <property type="protein sequence ID" value="ENSDLAP00005081840.1"/>
    <property type="gene ID" value="ENSDLAG00005032182.1"/>
</dbReference>
<evidence type="ECO:0000256" key="1">
    <source>
        <dbReference type="ARBA" id="ARBA00002219"/>
    </source>
</evidence>
<keyword evidence="5" id="KW-0430">Lectin</keyword>
<keyword evidence="10" id="KW-1185">Reference proteome</keyword>
<comment type="subunit">
    <text evidence="3">Homotrimer.</text>
</comment>
<name>A0A8P4KEC5_DICLA</name>
<proteinExistence type="inferred from homology"/>
<dbReference type="Proteomes" id="UP000694389">
    <property type="component" value="Unassembled WGS sequence"/>
</dbReference>
<evidence type="ECO:0000256" key="7">
    <source>
        <dbReference type="ARBA" id="ARBA00023157"/>
    </source>
</evidence>
<dbReference type="GeneTree" id="ENSGT01060000248575"/>
<keyword evidence="7" id="KW-1015">Disulfide bond</keyword>
<dbReference type="GO" id="GO:0001868">
    <property type="term" value="P:regulation of complement activation, lectin pathway"/>
    <property type="evidence" value="ECO:0007669"/>
    <property type="project" value="UniProtKB-ARBA"/>
</dbReference>
<dbReference type="PANTHER" id="PTHR45713">
    <property type="entry name" value="FTP DOMAIN-CONTAINING PROTEIN"/>
    <property type="match status" value="1"/>
</dbReference>
<dbReference type="InterPro" id="IPR051941">
    <property type="entry name" value="BG_Antigen-Binding_Lectin"/>
</dbReference>
<dbReference type="Pfam" id="PF22633">
    <property type="entry name" value="F5_F8_type_C_2"/>
    <property type="match status" value="1"/>
</dbReference>
<evidence type="ECO:0000313" key="9">
    <source>
        <dbReference type="Ensembl" id="ENSDLAP00005081840.1"/>
    </source>
</evidence>
<evidence type="ECO:0000256" key="4">
    <source>
        <dbReference type="ARBA" id="ARBA00022723"/>
    </source>
</evidence>
<evidence type="ECO:0000256" key="5">
    <source>
        <dbReference type="ARBA" id="ARBA00022734"/>
    </source>
</evidence>
<keyword evidence="6" id="KW-0106">Calcium</keyword>
<dbReference type="InterPro" id="IPR006585">
    <property type="entry name" value="FTP1"/>
</dbReference>
<dbReference type="PANTHER" id="PTHR45713:SF6">
    <property type="entry name" value="F5_8 TYPE C DOMAIN-CONTAINING PROTEIN"/>
    <property type="match status" value="1"/>
</dbReference>
<feature type="domain" description="Fucolectin tachylectin-4 pentraxin-1" evidence="8">
    <location>
        <begin position="24"/>
        <end position="166"/>
    </location>
</feature>
<dbReference type="AlphaFoldDB" id="A0A8P4KEC5"/>
<reference evidence="9" key="2">
    <citation type="submission" date="2025-09" db="UniProtKB">
        <authorList>
            <consortium name="Ensembl"/>
        </authorList>
    </citation>
    <scope>IDENTIFICATION</scope>
</reference>